<protein>
    <submittedName>
        <fullName evidence="1">Uncharacterized protein</fullName>
    </submittedName>
</protein>
<dbReference type="AlphaFoldDB" id="A0A516NQ21"/>
<accession>A0A516NQ21</accession>
<evidence type="ECO:0000313" key="2">
    <source>
        <dbReference type="Proteomes" id="UP000317039"/>
    </source>
</evidence>
<dbReference type="Proteomes" id="UP000317039">
    <property type="component" value="Chromosome"/>
</dbReference>
<dbReference type="RefSeq" id="WP_043601167.1">
    <property type="nucleotide sequence ID" value="NZ_JADLRH010000006.1"/>
</dbReference>
<organism evidence="1 2">
    <name type="scientific">Nocardia otitidiscaviarum</name>
    <dbReference type="NCBI Taxonomy" id="1823"/>
    <lineage>
        <taxon>Bacteria</taxon>
        <taxon>Bacillati</taxon>
        <taxon>Actinomycetota</taxon>
        <taxon>Actinomycetes</taxon>
        <taxon>Mycobacteriales</taxon>
        <taxon>Nocardiaceae</taxon>
        <taxon>Nocardia</taxon>
    </lineage>
</organism>
<gene>
    <name evidence="1" type="ORF">FOH10_21960</name>
</gene>
<sequence length="79" mass="8760">MTGDSRYAGPNVPLALIPADLMMYILDCTTDPGELTPEQSHQAMQLHMCCTVDDCRVRRRARQILVDAGQMVLDDRAAP</sequence>
<evidence type="ECO:0000313" key="1">
    <source>
        <dbReference type="EMBL" id="QDP80985.1"/>
    </source>
</evidence>
<dbReference type="EMBL" id="CP041695">
    <property type="protein sequence ID" value="QDP80985.1"/>
    <property type="molecule type" value="Genomic_DNA"/>
</dbReference>
<reference evidence="1 2" key="1">
    <citation type="submission" date="2019-07" db="EMBL/GenBank/DDBJ databases">
        <title>Complete Genome Sequence and Methylome Analysis of Nocardia otitidis-caviarum NEB252.</title>
        <authorList>
            <person name="Fomenkov A."/>
            <person name="Anton B.P."/>
            <person name="Vincze T."/>
            <person name="Roberts R.J."/>
        </authorList>
    </citation>
    <scope>NUCLEOTIDE SEQUENCE [LARGE SCALE GENOMIC DNA]</scope>
    <source>
        <strain evidence="1 2">NEB252</strain>
    </source>
</reference>
<proteinExistence type="predicted"/>
<dbReference type="KEGG" id="nod:FOH10_21960"/>
<name>A0A516NQ21_9NOCA</name>